<protein>
    <submittedName>
        <fullName evidence="2">Uncharacterized protein</fullName>
    </submittedName>
</protein>
<accession>A0A059D0G2</accession>
<reference evidence="2" key="1">
    <citation type="submission" date="2013-07" db="EMBL/GenBank/DDBJ databases">
        <title>The genome of Eucalyptus grandis.</title>
        <authorList>
            <person name="Schmutz J."/>
            <person name="Hayes R."/>
            <person name="Myburg A."/>
            <person name="Tuskan G."/>
            <person name="Grattapaglia D."/>
            <person name="Rokhsar D.S."/>
        </authorList>
    </citation>
    <scope>NUCLEOTIDE SEQUENCE</scope>
    <source>
        <tissue evidence="2">Leaf extractions</tissue>
    </source>
</reference>
<organism evidence="2">
    <name type="scientific">Eucalyptus grandis</name>
    <name type="common">Flooded gum</name>
    <dbReference type="NCBI Taxonomy" id="71139"/>
    <lineage>
        <taxon>Eukaryota</taxon>
        <taxon>Viridiplantae</taxon>
        <taxon>Streptophyta</taxon>
        <taxon>Embryophyta</taxon>
        <taxon>Tracheophyta</taxon>
        <taxon>Spermatophyta</taxon>
        <taxon>Magnoliopsida</taxon>
        <taxon>eudicotyledons</taxon>
        <taxon>Gunneridae</taxon>
        <taxon>Pentapetalae</taxon>
        <taxon>rosids</taxon>
        <taxon>malvids</taxon>
        <taxon>Myrtales</taxon>
        <taxon>Myrtaceae</taxon>
        <taxon>Myrtoideae</taxon>
        <taxon>Eucalypteae</taxon>
        <taxon>Eucalyptus</taxon>
    </lineage>
</organism>
<evidence type="ECO:0000256" key="1">
    <source>
        <dbReference type="SAM" id="MobiDB-lite"/>
    </source>
</evidence>
<evidence type="ECO:0000313" key="2">
    <source>
        <dbReference type="EMBL" id="KCW84092.1"/>
    </source>
</evidence>
<feature type="region of interest" description="Disordered" evidence="1">
    <location>
        <begin position="68"/>
        <end position="88"/>
    </location>
</feature>
<name>A0A059D0G2_EUCGR</name>
<gene>
    <name evidence="2" type="ORF">EUGRSUZ_B00985</name>
</gene>
<sequence>MDGRASSSGFAVLEMELASNCLLWREEIKDLHEEKRRGGGGSAGTTVGSWRPLGSSLRSEIERQFGDSAFYNGAPPSKPERIANSNSQ</sequence>
<dbReference type="EMBL" id="KK198754">
    <property type="protein sequence ID" value="KCW84092.1"/>
    <property type="molecule type" value="Genomic_DNA"/>
</dbReference>
<dbReference type="AlphaFoldDB" id="A0A059D0G2"/>
<dbReference type="Gramene" id="KCW84092">
    <property type="protein sequence ID" value="KCW84092"/>
    <property type="gene ID" value="EUGRSUZ_B00985"/>
</dbReference>
<proteinExistence type="predicted"/>
<dbReference type="InParanoid" id="A0A059D0G2"/>
<feature type="region of interest" description="Disordered" evidence="1">
    <location>
        <begin position="33"/>
        <end position="53"/>
    </location>
</feature>